<evidence type="ECO:0000313" key="3">
    <source>
        <dbReference type="Proteomes" id="UP000076154"/>
    </source>
</evidence>
<evidence type="ECO:0000259" key="1">
    <source>
        <dbReference type="Pfam" id="PF01738"/>
    </source>
</evidence>
<dbReference type="InterPro" id="IPR029058">
    <property type="entry name" value="AB_hydrolase_fold"/>
</dbReference>
<dbReference type="OrthoDB" id="10019231at2759"/>
<dbReference type="InParanoid" id="A0A369J3G1"/>
<name>A0A369J3G1_HYPMA</name>
<keyword evidence="2" id="KW-0378">Hydrolase</keyword>
<dbReference type="SUPFAM" id="SSF53474">
    <property type="entry name" value="alpha/beta-Hydrolases"/>
    <property type="match status" value="1"/>
</dbReference>
<proteinExistence type="predicted"/>
<comment type="caution">
    <text evidence="2">The sequence shown here is derived from an EMBL/GenBank/DDBJ whole genome shotgun (WGS) entry which is preliminary data.</text>
</comment>
<dbReference type="GO" id="GO:0016787">
    <property type="term" value="F:hydrolase activity"/>
    <property type="evidence" value="ECO:0007669"/>
    <property type="project" value="UniProtKB-KW"/>
</dbReference>
<feature type="domain" description="Dienelactone hydrolase" evidence="1">
    <location>
        <begin position="42"/>
        <end position="265"/>
    </location>
</feature>
<protein>
    <submittedName>
        <fullName evidence="2">Hydrolase tropI</fullName>
    </submittedName>
</protein>
<reference evidence="2" key="1">
    <citation type="submission" date="2018-04" db="EMBL/GenBank/DDBJ databases">
        <title>Whole genome sequencing of Hypsizygus marmoreus.</title>
        <authorList>
            <person name="Choi I.-G."/>
            <person name="Min B."/>
            <person name="Kim J.-G."/>
            <person name="Kim S."/>
            <person name="Oh Y.-L."/>
            <person name="Kong W.-S."/>
            <person name="Park H."/>
            <person name="Jeong J."/>
            <person name="Song E.-S."/>
        </authorList>
    </citation>
    <scope>NUCLEOTIDE SEQUENCE [LARGE SCALE GENOMIC DNA]</scope>
    <source>
        <strain evidence="2">51987-8</strain>
    </source>
</reference>
<dbReference type="STRING" id="39966.A0A369J3G1"/>
<accession>A0A369J3G1</accession>
<dbReference type="AlphaFoldDB" id="A0A369J3G1"/>
<gene>
    <name evidence="2" type="primary">tropI_0</name>
    <name evidence="2" type="ORF">Hypma_004814</name>
</gene>
<dbReference type="Pfam" id="PF01738">
    <property type="entry name" value="DLH"/>
    <property type="match status" value="1"/>
</dbReference>
<evidence type="ECO:0000313" key="2">
    <source>
        <dbReference type="EMBL" id="RDB15177.1"/>
    </source>
</evidence>
<dbReference type="Proteomes" id="UP000076154">
    <property type="component" value="Unassembled WGS sequence"/>
</dbReference>
<dbReference type="PANTHER" id="PTHR17630">
    <property type="entry name" value="DIENELACTONE HYDROLASE"/>
    <property type="match status" value="1"/>
</dbReference>
<organism evidence="2 3">
    <name type="scientific">Hypsizygus marmoreus</name>
    <name type="common">White beech mushroom</name>
    <name type="synonym">Agaricus marmoreus</name>
    <dbReference type="NCBI Taxonomy" id="39966"/>
    <lineage>
        <taxon>Eukaryota</taxon>
        <taxon>Fungi</taxon>
        <taxon>Dikarya</taxon>
        <taxon>Basidiomycota</taxon>
        <taxon>Agaricomycotina</taxon>
        <taxon>Agaricomycetes</taxon>
        <taxon>Agaricomycetidae</taxon>
        <taxon>Agaricales</taxon>
        <taxon>Tricholomatineae</taxon>
        <taxon>Lyophyllaceae</taxon>
        <taxon>Hypsizygus</taxon>
    </lineage>
</organism>
<dbReference type="EMBL" id="LUEZ02000184">
    <property type="protein sequence ID" value="RDB15177.1"/>
    <property type="molecule type" value="Genomic_DNA"/>
</dbReference>
<dbReference type="InterPro" id="IPR002925">
    <property type="entry name" value="Dienelactn_hydro"/>
</dbReference>
<sequence>MSYHLTTATGRWLDYEPTGYISTHGAYFSPSPNLDVKDEGSESAVLLLTDAFGLHHRNSRILADELAMRLDCDVWVPDYFQGRPLADMNTMSIVPGVKMTICDWIRLMIDHVPRIRTLMHSRPKVVDAKLTQFIHAIQEEKNYEKIGAVGYGYGGSTAIRLAATDWIKSVVICHPGRFSVAQVKAIKVPSAWLCAEEDMFLRRKLRLQAEAELFAKRSADSYTDFEFRDYPGTTHGFAYRPDPGSSESKAAYEAAFEQTVEWFMKTLVG</sequence>
<dbReference type="PANTHER" id="PTHR17630:SF44">
    <property type="entry name" value="PROTEIN AIM2"/>
    <property type="match status" value="1"/>
</dbReference>
<keyword evidence="3" id="KW-1185">Reference proteome</keyword>
<dbReference type="Gene3D" id="3.40.50.1820">
    <property type="entry name" value="alpha/beta hydrolase"/>
    <property type="match status" value="1"/>
</dbReference>